<dbReference type="Proteomes" id="UP000317998">
    <property type="component" value="Unassembled WGS sequence"/>
</dbReference>
<name>A0A542YIL9_9MICO</name>
<dbReference type="RefSeq" id="WP_141880131.1">
    <property type="nucleotide sequence ID" value="NZ_VFOM01000001.1"/>
</dbReference>
<dbReference type="AlphaFoldDB" id="A0A542YIL9"/>
<sequence>MPETVTAPSAPASFVEAVEAIRRAAHRSELTVTEIPAPSNLAPFAFALSADVTPARHGADSELGTGRFVLLHDPAMPEAWSGEFRVVCFVQAPLETDIGIDPFLADVAWSWLVDALAARGARYEHASGTATKVLSSGYGELADHGDGAQIELRASWTPQDSDVTAHVEGWGELLCMLAGLPPAIEGVTSLTARRAAREQ</sequence>
<reference evidence="1 2" key="1">
    <citation type="submission" date="2019-06" db="EMBL/GenBank/DDBJ databases">
        <title>Sequencing the genomes of 1000 actinobacteria strains.</title>
        <authorList>
            <person name="Klenk H.-P."/>
        </authorList>
    </citation>
    <scope>NUCLEOTIDE SEQUENCE [LARGE SCALE GENOMIC DNA]</scope>
    <source>
        <strain evidence="1 2">DSM 26477</strain>
    </source>
</reference>
<gene>
    <name evidence="1" type="ORF">FB562_1008</name>
</gene>
<dbReference type="EMBL" id="VFOM01000001">
    <property type="protein sequence ID" value="TQL47933.1"/>
    <property type="molecule type" value="Genomic_DNA"/>
</dbReference>
<keyword evidence="2" id="KW-1185">Reference proteome</keyword>
<accession>A0A542YIL9</accession>
<evidence type="ECO:0000313" key="1">
    <source>
        <dbReference type="EMBL" id="TQL47933.1"/>
    </source>
</evidence>
<proteinExistence type="predicted"/>
<organism evidence="1 2">
    <name type="scientific">Homoserinimonas aerilata</name>
    <dbReference type="NCBI Taxonomy" id="1162970"/>
    <lineage>
        <taxon>Bacteria</taxon>
        <taxon>Bacillati</taxon>
        <taxon>Actinomycetota</taxon>
        <taxon>Actinomycetes</taxon>
        <taxon>Micrococcales</taxon>
        <taxon>Microbacteriaceae</taxon>
        <taxon>Homoserinimonas</taxon>
    </lineage>
</organism>
<dbReference type="OrthoDB" id="3210980at2"/>
<dbReference type="InterPro" id="IPR021555">
    <property type="entry name" value="DUF3000"/>
</dbReference>
<protein>
    <submittedName>
        <fullName evidence="1">DUF3000 family protein</fullName>
    </submittedName>
</protein>
<dbReference type="Pfam" id="PF11452">
    <property type="entry name" value="DUF3000"/>
    <property type="match status" value="1"/>
</dbReference>
<comment type="caution">
    <text evidence="1">The sequence shown here is derived from an EMBL/GenBank/DDBJ whole genome shotgun (WGS) entry which is preliminary data.</text>
</comment>
<evidence type="ECO:0000313" key="2">
    <source>
        <dbReference type="Proteomes" id="UP000317998"/>
    </source>
</evidence>